<comment type="caution">
    <text evidence="1">The sequence shown here is derived from an EMBL/GenBank/DDBJ whole genome shotgun (WGS) entry which is preliminary data.</text>
</comment>
<gene>
    <name evidence="1" type="ORF">E1301_Tti001877</name>
</gene>
<dbReference type="Proteomes" id="UP000324632">
    <property type="component" value="Chromosome 5"/>
</dbReference>
<dbReference type="GO" id="GO:0005737">
    <property type="term" value="C:cytoplasm"/>
    <property type="evidence" value="ECO:0007669"/>
    <property type="project" value="TreeGrafter"/>
</dbReference>
<dbReference type="GO" id="GO:0030425">
    <property type="term" value="C:dendrite"/>
    <property type="evidence" value="ECO:0007669"/>
    <property type="project" value="TreeGrafter"/>
</dbReference>
<dbReference type="AlphaFoldDB" id="A0A5A9PGU6"/>
<reference evidence="1 2" key="1">
    <citation type="journal article" date="2019" name="Mol. Ecol. Resour.">
        <title>Chromosome-level genome assembly of Triplophysa tibetana, a fish adapted to the harsh high-altitude environment of the Tibetan Plateau.</title>
        <authorList>
            <person name="Yang X."/>
            <person name="Liu H."/>
            <person name="Ma Z."/>
            <person name="Zou Y."/>
            <person name="Zou M."/>
            <person name="Mao Y."/>
            <person name="Li X."/>
            <person name="Wang H."/>
            <person name="Chen T."/>
            <person name="Wang W."/>
            <person name="Yang R."/>
        </authorList>
    </citation>
    <scope>NUCLEOTIDE SEQUENCE [LARGE SCALE GENOMIC DNA]</scope>
    <source>
        <strain evidence="1">TTIB1903HZAU</strain>
        <tissue evidence="1">Muscle</tissue>
    </source>
</reference>
<dbReference type="GO" id="GO:0046332">
    <property type="term" value="F:SMAD binding"/>
    <property type="evidence" value="ECO:0007669"/>
    <property type="project" value="TreeGrafter"/>
</dbReference>
<dbReference type="GO" id="GO:0070699">
    <property type="term" value="F:type II activin receptor binding"/>
    <property type="evidence" value="ECO:0007669"/>
    <property type="project" value="TreeGrafter"/>
</dbReference>
<evidence type="ECO:0000313" key="2">
    <source>
        <dbReference type="Proteomes" id="UP000324632"/>
    </source>
</evidence>
<organism evidence="1 2">
    <name type="scientific">Triplophysa tibetana</name>
    <dbReference type="NCBI Taxonomy" id="1572043"/>
    <lineage>
        <taxon>Eukaryota</taxon>
        <taxon>Metazoa</taxon>
        <taxon>Chordata</taxon>
        <taxon>Craniata</taxon>
        <taxon>Vertebrata</taxon>
        <taxon>Euteleostomi</taxon>
        <taxon>Actinopterygii</taxon>
        <taxon>Neopterygii</taxon>
        <taxon>Teleostei</taxon>
        <taxon>Ostariophysi</taxon>
        <taxon>Cypriniformes</taxon>
        <taxon>Nemacheilidae</taxon>
        <taxon>Triplophysa</taxon>
    </lineage>
</organism>
<dbReference type="GO" id="GO:0016301">
    <property type="term" value="F:kinase activity"/>
    <property type="evidence" value="ECO:0007669"/>
    <property type="project" value="UniProtKB-KW"/>
</dbReference>
<sequence length="115" mass="13229">MESVIARHFIAVEDLLKLYVCVCVTGGVVDKDLRQYLNLRFQKGSLDHELQQIIRDNLYLRTVPFCVRPVTPRQSPYPPHTPHSFIHPSIPEMNEYTGTQEMGAAVVEHYYETGL</sequence>
<proteinExistence type="predicted"/>
<keyword evidence="1" id="KW-0808">Transferase</keyword>
<dbReference type="GO" id="GO:0007165">
    <property type="term" value="P:signal transduction"/>
    <property type="evidence" value="ECO:0007669"/>
    <property type="project" value="TreeGrafter"/>
</dbReference>
<keyword evidence="1" id="KW-0418">Kinase</keyword>
<dbReference type="GO" id="GO:0005886">
    <property type="term" value="C:plasma membrane"/>
    <property type="evidence" value="ECO:0007669"/>
    <property type="project" value="GOC"/>
</dbReference>
<dbReference type="EMBL" id="SOYY01000005">
    <property type="protein sequence ID" value="KAA0721113.1"/>
    <property type="molecule type" value="Genomic_DNA"/>
</dbReference>
<protein>
    <submittedName>
        <fullName evidence="1">Membrane-associated guanylate kinase, WW and PDZ domain-containing protein 2</fullName>
    </submittedName>
</protein>
<evidence type="ECO:0000313" key="1">
    <source>
        <dbReference type="EMBL" id="KAA0721113.1"/>
    </source>
</evidence>
<dbReference type="PANTHER" id="PTHR10316:SF27">
    <property type="entry name" value="MEMBRANE-ASSOCIATED GUANYLATE KINASE, WW AND PDZ DOMAIN-CONTAINING PROTEIN 2"/>
    <property type="match status" value="1"/>
</dbReference>
<accession>A0A5A9PGU6</accession>
<keyword evidence="2" id="KW-1185">Reference proteome</keyword>
<dbReference type="GO" id="GO:0031697">
    <property type="term" value="F:beta-1 adrenergic receptor binding"/>
    <property type="evidence" value="ECO:0007669"/>
    <property type="project" value="TreeGrafter"/>
</dbReference>
<dbReference type="PANTHER" id="PTHR10316">
    <property type="entry name" value="MEMBRANE ASSOCIATED GUANYLATE KINASE-RELATED"/>
    <property type="match status" value="1"/>
</dbReference>
<dbReference type="GO" id="GO:0005911">
    <property type="term" value="C:cell-cell junction"/>
    <property type="evidence" value="ECO:0007669"/>
    <property type="project" value="TreeGrafter"/>
</dbReference>
<dbReference type="GO" id="GO:0043113">
    <property type="term" value="P:receptor clustering"/>
    <property type="evidence" value="ECO:0007669"/>
    <property type="project" value="TreeGrafter"/>
</dbReference>
<dbReference type="GO" id="GO:0030159">
    <property type="term" value="F:signaling receptor complex adaptor activity"/>
    <property type="evidence" value="ECO:0007669"/>
    <property type="project" value="TreeGrafter"/>
</dbReference>
<name>A0A5A9PGU6_9TELE</name>